<dbReference type="PANTHER" id="PTHR38695:SF1">
    <property type="entry name" value="AMINO ACID PERMEASE_ SLC12A DOMAIN-CONTAINING PROTEIN"/>
    <property type="match status" value="1"/>
</dbReference>
<organism evidence="2 3">
    <name type="scientific">Aspergillus cavernicola</name>
    <dbReference type="NCBI Taxonomy" id="176166"/>
    <lineage>
        <taxon>Eukaryota</taxon>
        <taxon>Fungi</taxon>
        <taxon>Dikarya</taxon>
        <taxon>Ascomycota</taxon>
        <taxon>Pezizomycotina</taxon>
        <taxon>Eurotiomycetes</taxon>
        <taxon>Eurotiomycetidae</taxon>
        <taxon>Eurotiales</taxon>
        <taxon>Aspergillaceae</taxon>
        <taxon>Aspergillus</taxon>
        <taxon>Aspergillus subgen. Nidulantes</taxon>
    </lineage>
</organism>
<dbReference type="InterPro" id="IPR048273">
    <property type="entry name" value="Luciferase"/>
</dbReference>
<evidence type="ECO:0000313" key="3">
    <source>
        <dbReference type="Proteomes" id="UP001610335"/>
    </source>
</evidence>
<dbReference type="Proteomes" id="UP001610335">
    <property type="component" value="Unassembled WGS sequence"/>
</dbReference>
<evidence type="ECO:0000313" key="2">
    <source>
        <dbReference type="EMBL" id="KAL2826711.1"/>
    </source>
</evidence>
<keyword evidence="3" id="KW-1185">Reference proteome</keyword>
<dbReference type="PANTHER" id="PTHR38695">
    <property type="entry name" value="AMINO ACID PERMEASE_ SLC12A DOMAIN-CONTAINING PROTEIN"/>
    <property type="match status" value="1"/>
</dbReference>
<protein>
    <recommendedName>
        <fullName evidence="1">Luciferase domain-containing protein</fullName>
    </recommendedName>
</protein>
<comment type="caution">
    <text evidence="2">The sequence shown here is derived from an EMBL/GenBank/DDBJ whole genome shotgun (WGS) entry which is preliminary data.</text>
</comment>
<dbReference type="Pfam" id="PF17648">
    <property type="entry name" value="Luciferase"/>
    <property type="match status" value="1"/>
</dbReference>
<dbReference type="EMBL" id="JBFXLS010000029">
    <property type="protein sequence ID" value="KAL2826711.1"/>
    <property type="molecule type" value="Genomic_DNA"/>
</dbReference>
<feature type="domain" description="Luciferase" evidence="1">
    <location>
        <begin position="181"/>
        <end position="261"/>
    </location>
</feature>
<dbReference type="InterPro" id="IPR040841">
    <property type="entry name" value="Luciferase_dom"/>
</dbReference>
<evidence type="ECO:0000259" key="1">
    <source>
        <dbReference type="Pfam" id="PF17648"/>
    </source>
</evidence>
<accession>A0ABR4IG19</accession>
<name>A0ABR4IG19_9EURO</name>
<sequence>MAYFITLADQTKDLLLRSNHLLSDPRSRIILATLPAAVLALFIPAAYRDYQSFLALGPGGPPYNVIGWLAVKLCFNPFRREMFSTKPYDEKVTAGEDTGFLEDLPHRKGERPLMGSFAAPQRQRNQLPTQETKDKLMAEYGDLLTQNTHLVDRVPSILERFTDAAHVRDAVPLTPVAKQLKREICHVHGTSDHSVHVTLAPADCKRVIEAGWGQRFPLSGSTVFRNLSFGRMSVLPLEYVLIYAPRDEEEIRIVMGIIKASVRYVTGLGDVR</sequence>
<proteinExistence type="predicted"/>
<gene>
    <name evidence="2" type="ORF">BDW59DRAFT_171786</name>
</gene>
<reference evidence="2 3" key="1">
    <citation type="submission" date="2024-07" db="EMBL/GenBank/DDBJ databases">
        <title>Section-level genome sequencing and comparative genomics of Aspergillus sections Usti and Cavernicolus.</title>
        <authorList>
            <consortium name="Lawrence Berkeley National Laboratory"/>
            <person name="Nybo J.L."/>
            <person name="Vesth T.C."/>
            <person name="Theobald S."/>
            <person name="Frisvad J.C."/>
            <person name="Larsen T.O."/>
            <person name="Kjaerboelling I."/>
            <person name="Rothschild-Mancinelli K."/>
            <person name="Lyhne E.K."/>
            <person name="Kogle M.E."/>
            <person name="Barry K."/>
            <person name="Clum A."/>
            <person name="Na H."/>
            <person name="Ledsgaard L."/>
            <person name="Lin J."/>
            <person name="Lipzen A."/>
            <person name="Kuo A."/>
            <person name="Riley R."/>
            <person name="Mondo S."/>
            <person name="LaButti K."/>
            <person name="Haridas S."/>
            <person name="Pangalinan J."/>
            <person name="Salamov A.A."/>
            <person name="Simmons B.A."/>
            <person name="Magnuson J.K."/>
            <person name="Chen J."/>
            <person name="Drula E."/>
            <person name="Henrissat B."/>
            <person name="Wiebenga A."/>
            <person name="Lubbers R.J."/>
            <person name="Gomes A.C."/>
            <person name="Makela M.R."/>
            <person name="Stajich J."/>
            <person name="Grigoriev I.V."/>
            <person name="Mortensen U.H."/>
            <person name="De vries R.P."/>
            <person name="Baker S.E."/>
            <person name="Andersen M.R."/>
        </authorList>
    </citation>
    <scope>NUCLEOTIDE SEQUENCE [LARGE SCALE GENOMIC DNA]</scope>
    <source>
        <strain evidence="2 3">CBS 600.67</strain>
    </source>
</reference>